<evidence type="ECO:0000313" key="1">
    <source>
        <dbReference type="EMBL" id="CAF1664275.1"/>
    </source>
</evidence>
<dbReference type="Proteomes" id="UP000682733">
    <property type="component" value="Unassembled WGS sequence"/>
</dbReference>
<dbReference type="EMBL" id="CAJNOK010071575">
    <property type="protein sequence ID" value="CAF1664275.1"/>
    <property type="molecule type" value="Genomic_DNA"/>
</dbReference>
<gene>
    <name evidence="1" type="ORF">OVA965_LOCUS45441</name>
    <name evidence="2" type="ORF">TMI583_LOCUS48940</name>
</gene>
<dbReference type="EMBL" id="CAJOBA010103076">
    <property type="protein sequence ID" value="CAF4527264.1"/>
    <property type="molecule type" value="Genomic_DNA"/>
</dbReference>
<evidence type="ECO:0000313" key="2">
    <source>
        <dbReference type="EMBL" id="CAF4527264.1"/>
    </source>
</evidence>
<dbReference type="Proteomes" id="UP000677228">
    <property type="component" value="Unassembled WGS sequence"/>
</dbReference>
<dbReference type="AlphaFoldDB" id="A0A8S2GA81"/>
<evidence type="ECO:0000313" key="3">
    <source>
        <dbReference type="Proteomes" id="UP000677228"/>
    </source>
</evidence>
<comment type="caution">
    <text evidence="1">The sequence shown here is derived from an EMBL/GenBank/DDBJ whole genome shotgun (WGS) entry which is preliminary data.</text>
</comment>
<sequence>ALDLVKAQKLFILENDLNMKQELILEEGKIGY</sequence>
<reference evidence="1" key="1">
    <citation type="submission" date="2021-02" db="EMBL/GenBank/DDBJ databases">
        <authorList>
            <person name="Nowell W R."/>
        </authorList>
    </citation>
    <scope>NUCLEOTIDE SEQUENCE</scope>
</reference>
<accession>A0A8S2GA81</accession>
<name>A0A8S2GA81_9BILA</name>
<proteinExistence type="predicted"/>
<feature type="non-terminal residue" evidence="1">
    <location>
        <position position="1"/>
    </location>
</feature>
<protein>
    <submittedName>
        <fullName evidence="1">Uncharacterized protein</fullName>
    </submittedName>
</protein>
<organism evidence="1 3">
    <name type="scientific">Didymodactylos carnosus</name>
    <dbReference type="NCBI Taxonomy" id="1234261"/>
    <lineage>
        <taxon>Eukaryota</taxon>
        <taxon>Metazoa</taxon>
        <taxon>Spiralia</taxon>
        <taxon>Gnathifera</taxon>
        <taxon>Rotifera</taxon>
        <taxon>Eurotatoria</taxon>
        <taxon>Bdelloidea</taxon>
        <taxon>Philodinida</taxon>
        <taxon>Philodinidae</taxon>
        <taxon>Didymodactylos</taxon>
    </lineage>
</organism>